<dbReference type="PROSITE" id="PS50921">
    <property type="entry name" value="ANTAR"/>
    <property type="match status" value="1"/>
</dbReference>
<evidence type="ECO:0000256" key="2">
    <source>
        <dbReference type="ARBA" id="ARBA00022777"/>
    </source>
</evidence>
<evidence type="ECO:0000256" key="3">
    <source>
        <dbReference type="ARBA" id="ARBA00023015"/>
    </source>
</evidence>
<keyword evidence="3" id="KW-0805">Transcription regulation</keyword>
<dbReference type="Pfam" id="PF03861">
    <property type="entry name" value="ANTAR"/>
    <property type="match status" value="1"/>
</dbReference>
<sequence length="248" mass="26560">MGRRPMREAGLSDTLVELAGTLTGDFDLIDFLHRLAGRCVELLDADAAGVLLAHPHGRLQVVASADEAPEAVELFQIQVEEGPSIEAWLGGAPVSHPDLADGDTPWPRLRRMAATAGYAAVYAVPMRLREENVGVLCLFKGAAGEPGQDSVRAAKAMVDVATISLIQARTARQRDILVEQLQTALNSRIIVDQAKGFVAERLGVDVAAAFALLRDYSRARGRRLTAVAEEVVTRSANVQDLYGGSPAR</sequence>
<dbReference type="GO" id="GO:0016301">
    <property type="term" value="F:kinase activity"/>
    <property type="evidence" value="ECO:0007669"/>
    <property type="project" value="UniProtKB-KW"/>
</dbReference>
<keyword evidence="2" id="KW-0418">Kinase</keyword>
<evidence type="ECO:0000313" key="6">
    <source>
        <dbReference type="EMBL" id="WIX98813.1"/>
    </source>
</evidence>
<dbReference type="Gene3D" id="3.30.450.40">
    <property type="match status" value="1"/>
</dbReference>
<keyword evidence="4" id="KW-0804">Transcription</keyword>
<dbReference type="AlphaFoldDB" id="A0A9Y2NEL6"/>
<protein>
    <submittedName>
        <fullName evidence="6">GAF and ANTAR domain-containing protein</fullName>
    </submittedName>
</protein>
<evidence type="ECO:0000259" key="5">
    <source>
        <dbReference type="PROSITE" id="PS50921"/>
    </source>
</evidence>
<dbReference type="InterPro" id="IPR011006">
    <property type="entry name" value="CheY-like_superfamily"/>
</dbReference>
<gene>
    <name evidence="6" type="ORF">QRX60_32755</name>
</gene>
<reference evidence="6 7" key="1">
    <citation type="submission" date="2023-06" db="EMBL/GenBank/DDBJ databases">
        <authorList>
            <person name="Oyuntsetseg B."/>
            <person name="Kim S.B."/>
        </authorList>
    </citation>
    <scope>NUCLEOTIDE SEQUENCE [LARGE SCALE GENOMIC DNA]</scope>
    <source>
        <strain evidence="6 7">4-36</strain>
    </source>
</reference>
<dbReference type="RefSeq" id="WP_285995296.1">
    <property type="nucleotide sequence ID" value="NZ_CP127295.1"/>
</dbReference>
<dbReference type="EMBL" id="CP127295">
    <property type="protein sequence ID" value="WIX98813.1"/>
    <property type="molecule type" value="Genomic_DNA"/>
</dbReference>
<dbReference type="InterPro" id="IPR012074">
    <property type="entry name" value="GAF_ANTAR"/>
</dbReference>
<dbReference type="KEGG" id="amog:QRX60_32755"/>
<keyword evidence="7" id="KW-1185">Reference proteome</keyword>
<dbReference type="Proteomes" id="UP001239397">
    <property type="component" value="Chromosome"/>
</dbReference>
<feature type="domain" description="ANTAR" evidence="5">
    <location>
        <begin position="171"/>
        <end position="232"/>
    </location>
</feature>
<dbReference type="InterPro" id="IPR029016">
    <property type="entry name" value="GAF-like_dom_sf"/>
</dbReference>
<evidence type="ECO:0000256" key="4">
    <source>
        <dbReference type="ARBA" id="ARBA00023163"/>
    </source>
</evidence>
<evidence type="ECO:0000256" key="1">
    <source>
        <dbReference type="ARBA" id="ARBA00022679"/>
    </source>
</evidence>
<dbReference type="Pfam" id="PF13185">
    <property type="entry name" value="GAF_2"/>
    <property type="match status" value="1"/>
</dbReference>
<dbReference type="SUPFAM" id="SSF55781">
    <property type="entry name" value="GAF domain-like"/>
    <property type="match status" value="1"/>
</dbReference>
<dbReference type="InterPro" id="IPR005561">
    <property type="entry name" value="ANTAR"/>
</dbReference>
<dbReference type="PIRSF" id="PIRSF036625">
    <property type="entry name" value="GAF_ANTAR"/>
    <property type="match status" value="1"/>
</dbReference>
<accession>A0A9Y2NEL6</accession>
<dbReference type="GO" id="GO:0003723">
    <property type="term" value="F:RNA binding"/>
    <property type="evidence" value="ECO:0007669"/>
    <property type="project" value="InterPro"/>
</dbReference>
<dbReference type="SMART" id="SM01012">
    <property type="entry name" value="ANTAR"/>
    <property type="match status" value="1"/>
</dbReference>
<evidence type="ECO:0000313" key="7">
    <source>
        <dbReference type="Proteomes" id="UP001239397"/>
    </source>
</evidence>
<proteinExistence type="predicted"/>
<keyword evidence="1" id="KW-0808">Transferase</keyword>
<dbReference type="SUPFAM" id="SSF52172">
    <property type="entry name" value="CheY-like"/>
    <property type="match status" value="1"/>
</dbReference>
<dbReference type="InterPro" id="IPR036388">
    <property type="entry name" value="WH-like_DNA-bd_sf"/>
</dbReference>
<organism evidence="6 7">
    <name type="scientific">Amycolatopsis mongoliensis</name>
    <dbReference type="NCBI Taxonomy" id="715475"/>
    <lineage>
        <taxon>Bacteria</taxon>
        <taxon>Bacillati</taxon>
        <taxon>Actinomycetota</taxon>
        <taxon>Actinomycetes</taxon>
        <taxon>Pseudonocardiales</taxon>
        <taxon>Pseudonocardiaceae</taxon>
        <taxon>Amycolatopsis</taxon>
    </lineage>
</organism>
<name>A0A9Y2NEL6_9PSEU</name>
<dbReference type="InterPro" id="IPR003018">
    <property type="entry name" value="GAF"/>
</dbReference>
<dbReference type="Gene3D" id="1.10.10.10">
    <property type="entry name" value="Winged helix-like DNA-binding domain superfamily/Winged helix DNA-binding domain"/>
    <property type="match status" value="1"/>
</dbReference>